<proteinExistence type="predicted"/>
<dbReference type="CDD" id="cd11296">
    <property type="entry name" value="O-FucT_like"/>
    <property type="match status" value="1"/>
</dbReference>
<evidence type="ECO:0000256" key="2">
    <source>
        <dbReference type="SAM" id="Phobius"/>
    </source>
</evidence>
<evidence type="ECO:0000313" key="4">
    <source>
        <dbReference type="Proteomes" id="UP000813824"/>
    </source>
</evidence>
<comment type="caution">
    <text evidence="3">The sequence shown here is derived from an EMBL/GenBank/DDBJ whole genome shotgun (WGS) entry which is preliminary data.</text>
</comment>
<name>A0A8K0XP85_9AGAR</name>
<protein>
    <submittedName>
        <fullName evidence="3">Uncharacterized protein</fullName>
    </submittedName>
</protein>
<accession>A0A8K0XP85</accession>
<dbReference type="Proteomes" id="UP000813824">
    <property type="component" value="Unassembled WGS sequence"/>
</dbReference>
<dbReference type="AlphaFoldDB" id="A0A8K0XP85"/>
<feature type="compositionally biased region" description="Basic and acidic residues" evidence="1">
    <location>
        <begin position="14"/>
        <end position="23"/>
    </location>
</feature>
<evidence type="ECO:0000313" key="3">
    <source>
        <dbReference type="EMBL" id="KAH8099844.1"/>
    </source>
</evidence>
<dbReference type="EMBL" id="JAEVFJ010000018">
    <property type="protein sequence ID" value="KAH8099844.1"/>
    <property type="molecule type" value="Genomic_DNA"/>
</dbReference>
<keyword evidence="2" id="KW-1133">Transmembrane helix</keyword>
<gene>
    <name evidence="3" type="ORF">BXZ70DRAFT_222109</name>
</gene>
<keyword evidence="2" id="KW-0812">Transmembrane</keyword>
<sequence>MPAMLFRQADQVDDPTRDSEHSPELPYYLTPSVKRFSTSPPRQCRAIYTALLESRRYQAVLLISLAFATLFLFHFQWNHPKLPPLYEKYHERELSLPQHNPDLPLPEGRHGKYLFSSAHPDGVGWGNFMQELVLDAYLAHKAGRAFVFDNYTWNRHGPEYSEFGGKLIPSRIPLSVLIAGPIVGGAFPHGDSSPRSVREEYFRRVCPEPAQINGKEIVDQYVFGSTTVLIEKWLEKLQSVDNRCVEITQGTSAPFTEWTFGMSYVLDAWDDIAKSPMLLNFRWSSLVESGLAANLPSIYTGPPGGTYPYTTLPGLLTLQIRRGDFDKHCVHLLIYGSQWEGFNSFPQFPDRYTAVRGSGSGKDDAPEASRAEHMRHCYPNPVQIAAKVSEILQTSTGKSLTDVYIMTNGNERFIAEVKGQVGRLKAWRSIKSSRDLVLSHEQHYIKQAIDMLIGIRSDVIIGNGWSSMSSNMAMLRMALLPDLPPDHTRYW</sequence>
<feature type="region of interest" description="Disordered" evidence="1">
    <location>
        <begin position="1"/>
        <end position="25"/>
    </location>
</feature>
<evidence type="ECO:0000256" key="1">
    <source>
        <dbReference type="SAM" id="MobiDB-lite"/>
    </source>
</evidence>
<keyword evidence="4" id="KW-1185">Reference proteome</keyword>
<keyword evidence="2" id="KW-0472">Membrane</keyword>
<reference evidence="3" key="1">
    <citation type="journal article" date="2021" name="New Phytol.">
        <title>Evolutionary innovations through gain and loss of genes in the ectomycorrhizal Boletales.</title>
        <authorList>
            <person name="Wu G."/>
            <person name="Miyauchi S."/>
            <person name="Morin E."/>
            <person name="Kuo A."/>
            <person name="Drula E."/>
            <person name="Varga T."/>
            <person name="Kohler A."/>
            <person name="Feng B."/>
            <person name="Cao Y."/>
            <person name="Lipzen A."/>
            <person name="Daum C."/>
            <person name="Hundley H."/>
            <person name="Pangilinan J."/>
            <person name="Johnson J."/>
            <person name="Barry K."/>
            <person name="LaButti K."/>
            <person name="Ng V."/>
            <person name="Ahrendt S."/>
            <person name="Min B."/>
            <person name="Choi I.G."/>
            <person name="Park H."/>
            <person name="Plett J.M."/>
            <person name="Magnuson J."/>
            <person name="Spatafora J.W."/>
            <person name="Nagy L.G."/>
            <person name="Henrissat B."/>
            <person name="Grigoriev I.V."/>
            <person name="Yang Z.L."/>
            <person name="Xu J."/>
            <person name="Martin F.M."/>
        </authorList>
    </citation>
    <scope>NUCLEOTIDE SEQUENCE</scope>
    <source>
        <strain evidence="3">KKN 215</strain>
    </source>
</reference>
<dbReference type="OrthoDB" id="2559662at2759"/>
<feature type="transmembrane region" description="Helical" evidence="2">
    <location>
        <begin position="59"/>
        <end position="77"/>
    </location>
</feature>
<organism evidence="3 4">
    <name type="scientific">Cristinia sonorae</name>
    <dbReference type="NCBI Taxonomy" id="1940300"/>
    <lineage>
        <taxon>Eukaryota</taxon>
        <taxon>Fungi</taxon>
        <taxon>Dikarya</taxon>
        <taxon>Basidiomycota</taxon>
        <taxon>Agaricomycotina</taxon>
        <taxon>Agaricomycetes</taxon>
        <taxon>Agaricomycetidae</taxon>
        <taxon>Agaricales</taxon>
        <taxon>Pleurotineae</taxon>
        <taxon>Stephanosporaceae</taxon>
        <taxon>Cristinia</taxon>
    </lineage>
</organism>
<dbReference type="Gene3D" id="3.40.50.11350">
    <property type="match status" value="1"/>
</dbReference>